<dbReference type="PANTHER" id="PTHR10668:SF103">
    <property type="entry name" value="PYRIDINE NUCLEOTIDE-DISULFIDE OXIDOREDUCTASE DOMAIN-CONTAINING PROTEIN 2"/>
    <property type="match status" value="1"/>
</dbReference>
<protein>
    <recommendedName>
        <fullName evidence="2">FAD dependent oxidoreductase domain-containing protein</fullName>
    </recommendedName>
</protein>
<sequence>MDEIIIRHGRAVGVRLRDNATWGNKVIWADKAVLSATDIKQTFNKLIGPQYVDPSVMKRVDDLSLKGGTLYANSFLTREPLRYRAKFKEAEQTGVCYPMDSRELYYEHVADCMGIQGNPTMPPERYMWLWAGSSRIFTPEYHAQCTRPGRYLESSIVCYVPPPEYHVDGPDAINKDKDKMNAYMREAFGTVVEGLEEPNLVHHWGLTPQEQEFRNTGMLGGTWYGVRQCRDQWWNERPLPEMARYRVPGIDGLYLCHQSSAHPGGLCLMAIGYNLMHILIEDGIAQPGDWWYPSPWYIPEKGKISAVPREGKIPV</sequence>
<gene>
    <name evidence="1" type="ORF">S01H1_17623</name>
</gene>
<evidence type="ECO:0000313" key="1">
    <source>
        <dbReference type="EMBL" id="GAF73609.1"/>
    </source>
</evidence>
<accession>X0RXR4</accession>
<reference evidence="1" key="1">
    <citation type="journal article" date="2014" name="Front. Microbiol.">
        <title>High frequency of phylogenetically diverse reductive dehalogenase-homologous genes in deep subseafloor sedimentary metagenomes.</title>
        <authorList>
            <person name="Kawai M."/>
            <person name="Futagami T."/>
            <person name="Toyoda A."/>
            <person name="Takaki Y."/>
            <person name="Nishi S."/>
            <person name="Hori S."/>
            <person name="Arai W."/>
            <person name="Tsubouchi T."/>
            <person name="Morono Y."/>
            <person name="Uchiyama I."/>
            <person name="Ito T."/>
            <person name="Fujiyama A."/>
            <person name="Inagaki F."/>
            <person name="Takami H."/>
        </authorList>
    </citation>
    <scope>NUCLEOTIDE SEQUENCE</scope>
    <source>
        <strain evidence="1">Expedition CK06-06</strain>
    </source>
</reference>
<proteinExistence type="predicted"/>
<evidence type="ECO:0008006" key="2">
    <source>
        <dbReference type="Google" id="ProtNLM"/>
    </source>
</evidence>
<dbReference type="EMBL" id="BARS01009364">
    <property type="protein sequence ID" value="GAF73609.1"/>
    <property type="molecule type" value="Genomic_DNA"/>
</dbReference>
<name>X0RXR4_9ZZZZ</name>
<organism evidence="1">
    <name type="scientific">marine sediment metagenome</name>
    <dbReference type="NCBI Taxonomy" id="412755"/>
    <lineage>
        <taxon>unclassified sequences</taxon>
        <taxon>metagenomes</taxon>
        <taxon>ecological metagenomes</taxon>
    </lineage>
</organism>
<dbReference type="PANTHER" id="PTHR10668">
    <property type="entry name" value="PHYTOENE DEHYDROGENASE"/>
    <property type="match status" value="1"/>
</dbReference>
<comment type="caution">
    <text evidence="1">The sequence shown here is derived from an EMBL/GenBank/DDBJ whole genome shotgun (WGS) entry which is preliminary data.</text>
</comment>
<dbReference type="AlphaFoldDB" id="X0RXR4"/>